<gene>
    <name evidence="1" type="ORF">K2U94_01555</name>
</gene>
<organism evidence="1 2">
    <name type="scientific">Candidatus Rhodoblastus alkanivorans</name>
    <dbReference type="NCBI Taxonomy" id="2954117"/>
    <lineage>
        <taxon>Bacteria</taxon>
        <taxon>Pseudomonadati</taxon>
        <taxon>Pseudomonadota</taxon>
        <taxon>Alphaproteobacteria</taxon>
        <taxon>Hyphomicrobiales</taxon>
        <taxon>Rhodoblastaceae</taxon>
        <taxon>Rhodoblastus</taxon>
    </lineage>
</organism>
<dbReference type="Proteomes" id="UP001139104">
    <property type="component" value="Unassembled WGS sequence"/>
</dbReference>
<accession>A0ABS9Z1G8</accession>
<proteinExistence type="predicted"/>
<comment type="caution">
    <text evidence="1">The sequence shown here is derived from an EMBL/GenBank/DDBJ whole genome shotgun (WGS) entry which is preliminary data.</text>
</comment>
<reference evidence="1" key="1">
    <citation type="journal article" date="2022" name="ISME J.">
        <title>Identification of active gaseous-alkane degraders at natural gas seeps.</title>
        <authorList>
            <person name="Farhan Ul Haque M."/>
            <person name="Hernandez M."/>
            <person name="Crombie A.T."/>
            <person name="Murrell J.C."/>
        </authorList>
    </citation>
    <scope>NUCLEOTIDE SEQUENCE</scope>
    <source>
        <strain evidence="1">PC2</strain>
    </source>
</reference>
<evidence type="ECO:0000313" key="2">
    <source>
        <dbReference type="Proteomes" id="UP001139104"/>
    </source>
</evidence>
<name>A0ABS9Z1G8_9HYPH</name>
<dbReference type="RefSeq" id="WP_243065531.1">
    <property type="nucleotide sequence ID" value="NZ_JAIVFP010000001.1"/>
</dbReference>
<evidence type="ECO:0000313" key="1">
    <source>
        <dbReference type="EMBL" id="MCI4681468.1"/>
    </source>
</evidence>
<keyword evidence="2" id="KW-1185">Reference proteome</keyword>
<sequence length="87" mass="9290">MTGTGLPPRRYIAGVPSSFKGDWGRERQKIEPAGGRRPAHVAKLVTGSDAALAGGLRQRGWDRTGAMDKIDDVFVKERAKGATAAEL</sequence>
<dbReference type="EMBL" id="JAIVFP010000001">
    <property type="protein sequence ID" value="MCI4681468.1"/>
    <property type="molecule type" value="Genomic_DNA"/>
</dbReference>
<protein>
    <submittedName>
        <fullName evidence="1">Uncharacterized protein</fullName>
    </submittedName>
</protein>